<dbReference type="Proteomes" id="UP000012249">
    <property type="component" value="Unassembled WGS sequence"/>
</dbReference>
<evidence type="ECO:0000313" key="2">
    <source>
        <dbReference type="Proteomes" id="UP000012249"/>
    </source>
</evidence>
<evidence type="ECO:0000313" key="1">
    <source>
        <dbReference type="EMBL" id="EMY14957.1"/>
    </source>
</evidence>
<proteinExistence type="predicted"/>
<organism evidence="1 2">
    <name type="scientific">Leptospira weilii str. Ecochallenge</name>
    <dbReference type="NCBI Taxonomy" id="1049986"/>
    <lineage>
        <taxon>Bacteria</taxon>
        <taxon>Pseudomonadati</taxon>
        <taxon>Spirochaetota</taxon>
        <taxon>Spirochaetia</taxon>
        <taxon>Leptospirales</taxon>
        <taxon>Leptospiraceae</taxon>
        <taxon>Leptospira</taxon>
    </lineage>
</organism>
<dbReference type="AlphaFoldDB" id="N1U7B2"/>
<gene>
    <name evidence="1" type="ORF">LEP1GSC043_0131</name>
</gene>
<sequence>MGEAGNVTEATKKELTVEVKRLIFRKGKDKFLRNRSERFGNNGTPCGIFDQGSSWSSSENIIKKNELTYFWIRNGSERSVSL</sequence>
<dbReference type="EMBL" id="AHMI02000123">
    <property type="protein sequence ID" value="EMY14957.1"/>
    <property type="molecule type" value="Genomic_DNA"/>
</dbReference>
<name>N1U7B2_9LEPT</name>
<reference evidence="1 2" key="1">
    <citation type="submission" date="2013-02" db="EMBL/GenBank/DDBJ databases">
        <authorList>
            <person name="Harkins D.M."/>
            <person name="Durkin A.S."/>
            <person name="Brinkac L.M."/>
            <person name="Haft D.H."/>
            <person name="Selengut J.D."/>
            <person name="Sanka R."/>
            <person name="DePew J."/>
            <person name="Purushe J."/>
            <person name="Haake D.A."/>
            <person name="Matsunaga J."/>
            <person name="Vinetz J.M."/>
            <person name="Sutton G.G."/>
            <person name="Nierman W.C."/>
            <person name="Fouts D.E."/>
        </authorList>
    </citation>
    <scope>NUCLEOTIDE SEQUENCE [LARGE SCALE GENOMIC DNA]</scope>
    <source>
        <strain evidence="1 2">Ecochallenge</strain>
    </source>
</reference>
<accession>N1U7B2</accession>
<comment type="caution">
    <text evidence="1">The sequence shown here is derived from an EMBL/GenBank/DDBJ whole genome shotgun (WGS) entry which is preliminary data.</text>
</comment>
<protein>
    <submittedName>
        <fullName evidence="1">Uncharacterized protein</fullName>
    </submittedName>
</protein>